<gene>
    <name evidence="2" type="ORF">WOA13_01920</name>
</gene>
<dbReference type="Proteomes" id="UP001396646">
    <property type="component" value="Unassembled WGS sequence"/>
</dbReference>
<comment type="caution">
    <text evidence="2">The sequence shown here is derived from an EMBL/GenBank/DDBJ whole genome shotgun (WGS) entry which is preliminary data.</text>
</comment>
<evidence type="ECO:0000313" key="2">
    <source>
        <dbReference type="EMBL" id="MEL4304597.1"/>
    </source>
</evidence>
<keyword evidence="1" id="KW-0812">Transmembrane</keyword>
<name>A0ABU9KQM8_9EURY</name>
<feature type="transmembrane region" description="Helical" evidence="1">
    <location>
        <begin position="40"/>
        <end position="61"/>
    </location>
</feature>
<feature type="transmembrane region" description="Helical" evidence="1">
    <location>
        <begin position="6"/>
        <end position="28"/>
    </location>
</feature>
<keyword evidence="3" id="KW-1185">Reference proteome</keyword>
<reference evidence="2 3" key="1">
    <citation type="submission" date="2024-04" db="EMBL/GenBank/DDBJ databases">
        <title>Methanococcoides sp. LMO-2.</title>
        <authorList>
            <person name="Liang L."/>
        </authorList>
    </citation>
    <scope>NUCLEOTIDE SEQUENCE [LARGE SCALE GENOMIC DNA]</scope>
    <source>
        <strain evidence="2 3">LMO-2</strain>
    </source>
</reference>
<dbReference type="EMBL" id="JBCAUS010000002">
    <property type="protein sequence ID" value="MEL4304597.1"/>
    <property type="molecule type" value="Genomic_DNA"/>
</dbReference>
<protein>
    <submittedName>
        <fullName evidence="2">Uncharacterized protein</fullName>
    </submittedName>
</protein>
<accession>A0ABU9KQM8</accession>
<dbReference type="RefSeq" id="WP_342126312.1">
    <property type="nucleotide sequence ID" value="NZ_JBCAUS010000002.1"/>
</dbReference>
<evidence type="ECO:0000256" key="1">
    <source>
        <dbReference type="SAM" id="Phobius"/>
    </source>
</evidence>
<evidence type="ECO:0000313" key="3">
    <source>
        <dbReference type="Proteomes" id="UP001396646"/>
    </source>
</evidence>
<proteinExistence type="predicted"/>
<organism evidence="2 3">
    <name type="scientific">Methanococcoides cohabitans</name>
    <dbReference type="NCBI Taxonomy" id="3136559"/>
    <lineage>
        <taxon>Archaea</taxon>
        <taxon>Methanobacteriati</taxon>
        <taxon>Methanobacteriota</taxon>
        <taxon>Stenosarchaea group</taxon>
        <taxon>Methanomicrobia</taxon>
        <taxon>Methanosarcinales</taxon>
        <taxon>Methanosarcinaceae</taxon>
        <taxon>Methanococcoides</taxon>
    </lineage>
</organism>
<keyword evidence="1" id="KW-0472">Membrane</keyword>
<keyword evidence="1" id="KW-1133">Transmembrane helix</keyword>
<sequence>MRSKYYSYTIIILSYGLLALVAESLIRLETIAMQTGINGFLENNLFLMVAFLMVLVGYAAVKTVKLTD</sequence>